<dbReference type="PROSITE" id="PS50878">
    <property type="entry name" value="RT_POL"/>
    <property type="match status" value="1"/>
</dbReference>
<reference evidence="3" key="1">
    <citation type="journal article" date="2023" name="G3 (Bethesda)">
        <title>Whole genome assembly and annotation of the endangered Caribbean coral Acropora cervicornis.</title>
        <authorList>
            <person name="Selwyn J.D."/>
            <person name="Vollmer S.V."/>
        </authorList>
    </citation>
    <scope>NUCLEOTIDE SEQUENCE</scope>
    <source>
        <strain evidence="3">K2</strain>
    </source>
</reference>
<dbReference type="InterPro" id="IPR021109">
    <property type="entry name" value="Peptidase_aspartic_dom_sf"/>
</dbReference>
<reference evidence="3" key="2">
    <citation type="journal article" date="2023" name="Science">
        <title>Genomic signatures of disease resistance in endangered staghorn corals.</title>
        <authorList>
            <person name="Vollmer S.V."/>
            <person name="Selwyn J.D."/>
            <person name="Despard B.A."/>
            <person name="Roesel C.L."/>
        </authorList>
    </citation>
    <scope>NUCLEOTIDE SEQUENCE</scope>
    <source>
        <strain evidence="3">K2</strain>
    </source>
</reference>
<sequence length="944" mass="105150">MANTHRAPKQWCLSKSETINSFENWRQNLLYTLSLDSNFAPFLAEGFMWGKKTKAEPLRGFTDDGEDVTEANRLTAQQKVNFLELMLGQIANYCPIIARNTLVKNSTSIQSIWNTIRQHFGFQITGAHFIDFADIHLESNERPEDLYQRLMAFVEDILLKANSLSHHGDLITEDEELRPSLENFVVLTWLKLIHPDLPRLVKQRYGTELRSRTLASIKPEVSQALNSLLDEIRVSDDAKVMRTATVGFRRSTPIKSLPRKEPRPPRKSKSCPLCQQAGRPNPNHFLSECRHLPEEDRKYIAKARQIANIVDDHLEESDESAPFPSDCEFSNEISTAECVPESAVLRVETRQSPYIDAFHAHHPVRITLDSGATGNMIRHSLVTRLGGQLSPSSQSAHQADGCSPLKVVGETRLSFTRANREFSFEGLVVENLDVDVLAGTPFMETNDISIRPAKWQVTIGDGPTYAYGSQAPAVTSTAARRAIILRAPPTSTTIWRLPLPDCEYALEPRSDAPSVRKLTASQLWPPPSIVSSITGKIRNPNLSSEPHSLKRNEHFCQVNHVFSPAINVATSSTPSCNPCSRPSGPTGDLPHNSSLRLDPENALPPDIRAKFDPRIKGYNGAAGSFEAQVNMGPVEPPQRKGWLPQYARNKLVELQEKFDQLEELGVFKRPEDIGISIKYLNPSFLVKKQNGGYRLVTAFADVVRYSKPRPSVMPDVDSILRHIAQWKHLIATDLTSAFYQIPLSQISMKYCGVATPFKGVRVYVLSAMGMPGSEIALESLMCRVLGHLLQKGIVVKIADDLYCGGNAPHELLENWKKVLQALYQCNLRLSASKTVVNPTSTTILGWIWRSGTLQASPHRIATLASCPAPETVARMRSFIGAYKVLARVLPNCSRFMAPLDDIVAGQQSNEAIPWCDDLRAAFKEAQLALSSNRTITLPKPDDLL</sequence>
<gene>
    <name evidence="3" type="ORF">P5673_031290</name>
</gene>
<proteinExistence type="predicted"/>
<comment type="caution">
    <text evidence="3">The sequence shown here is derived from an EMBL/GenBank/DDBJ whole genome shotgun (WGS) entry which is preliminary data.</text>
</comment>
<dbReference type="Proteomes" id="UP001249851">
    <property type="component" value="Unassembled WGS sequence"/>
</dbReference>
<evidence type="ECO:0000313" key="3">
    <source>
        <dbReference type="EMBL" id="KAK2548507.1"/>
    </source>
</evidence>
<dbReference type="AlphaFoldDB" id="A0AAD9USX6"/>
<evidence type="ECO:0000259" key="2">
    <source>
        <dbReference type="PROSITE" id="PS50878"/>
    </source>
</evidence>
<dbReference type="InterPro" id="IPR043502">
    <property type="entry name" value="DNA/RNA_pol_sf"/>
</dbReference>
<feature type="domain" description="Reverse transcriptase" evidence="2">
    <location>
        <begin position="667"/>
        <end position="848"/>
    </location>
</feature>
<keyword evidence="4" id="KW-1185">Reference proteome</keyword>
<dbReference type="EMBL" id="JARQWQ010000145">
    <property type="protein sequence ID" value="KAK2548507.1"/>
    <property type="molecule type" value="Genomic_DNA"/>
</dbReference>
<dbReference type="Gene3D" id="3.10.10.10">
    <property type="entry name" value="HIV Type 1 Reverse Transcriptase, subunit A, domain 1"/>
    <property type="match status" value="1"/>
</dbReference>
<dbReference type="CDD" id="cd00303">
    <property type="entry name" value="retropepsin_like"/>
    <property type="match status" value="1"/>
</dbReference>
<dbReference type="InterPro" id="IPR000477">
    <property type="entry name" value="RT_dom"/>
</dbReference>
<feature type="region of interest" description="Disordered" evidence="1">
    <location>
        <begin position="251"/>
        <end position="279"/>
    </location>
</feature>
<dbReference type="Gene3D" id="3.30.70.270">
    <property type="match status" value="2"/>
</dbReference>
<protein>
    <submittedName>
        <fullName evidence="3">Retrovirus-related Pol polyprotein from transposon opus</fullName>
    </submittedName>
</protein>
<organism evidence="3 4">
    <name type="scientific">Acropora cervicornis</name>
    <name type="common">Staghorn coral</name>
    <dbReference type="NCBI Taxonomy" id="6130"/>
    <lineage>
        <taxon>Eukaryota</taxon>
        <taxon>Metazoa</taxon>
        <taxon>Cnidaria</taxon>
        <taxon>Anthozoa</taxon>
        <taxon>Hexacorallia</taxon>
        <taxon>Scleractinia</taxon>
        <taxon>Astrocoeniina</taxon>
        <taxon>Acroporidae</taxon>
        <taxon>Acropora</taxon>
    </lineage>
</organism>
<evidence type="ECO:0000256" key="1">
    <source>
        <dbReference type="SAM" id="MobiDB-lite"/>
    </source>
</evidence>
<dbReference type="InterPro" id="IPR043128">
    <property type="entry name" value="Rev_trsase/Diguanyl_cyclase"/>
</dbReference>
<evidence type="ECO:0000313" key="4">
    <source>
        <dbReference type="Proteomes" id="UP001249851"/>
    </source>
</evidence>
<dbReference type="PANTHER" id="PTHR33064:SF37">
    <property type="entry name" value="RIBONUCLEASE H"/>
    <property type="match status" value="1"/>
</dbReference>
<feature type="region of interest" description="Disordered" evidence="1">
    <location>
        <begin position="572"/>
        <end position="603"/>
    </location>
</feature>
<dbReference type="SUPFAM" id="SSF56672">
    <property type="entry name" value="DNA/RNA polymerases"/>
    <property type="match status" value="1"/>
</dbReference>
<dbReference type="InterPro" id="IPR051320">
    <property type="entry name" value="Viral_Replic_Matur_Polypro"/>
</dbReference>
<dbReference type="Gene3D" id="2.40.70.10">
    <property type="entry name" value="Acid Proteases"/>
    <property type="match status" value="1"/>
</dbReference>
<name>A0AAD9USX6_ACRCE</name>
<dbReference type="Pfam" id="PF00078">
    <property type="entry name" value="RVT_1"/>
    <property type="match status" value="1"/>
</dbReference>
<accession>A0AAD9USX6</accession>
<dbReference type="PANTHER" id="PTHR33064">
    <property type="entry name" value="POL PROTEIN"/>
    <property type="match status" value="1"/>
</dbReference>